<dbReference type="Gene3D" id="3.30.2410.10">
    <property type="entry name" value="Hect, E3 ligase catalytic domain"/>
    <property type="match status" value="1"/>
</dbReference>
<dbReference type="InterPro" id="IPR035983">
    <property type="entry name" value="Hect_E3_ubiquitin_ligase"/>
</dbReference>
<organism evidence="11 12">
    <name type="scientific">Gossypium australe</name>
    <dbReference type="NCBI Taxonomy" id="47621"/>
    <lineage>
        <taxon>Eukaryota</taxon>
        <taxon>Viridiplantae</taxon>
        <taxon>Streptophyta</taxon>
        <taxon>Embryophyta</taxon>
        <taxon>Tracheophyta</taxon>
        <taxon>Spermatophyta</taxon>
        <taxon>Magnoliopsida</taxon>
        <taxon>eudicotyledons</taxon>
        <taxon>Gunneridae</taxon>
        <taxon>Pentapetalae</taxon>
        <taxon>rosids</taxon>
        <taxon>malvids</taxon>
        <taxon>Malvales</taxon>
        <taxon>Malvaceae</taxon>
        <taxon>Malvoideae</taxon>
        <taxon>Gossypium</taxon>
    </lineage>
</organism>
<dbReference type="FunFam" id="3.30.2410.10:FF:000010">
    <property type="entry name" value="E3 ubiquitin-protein ligase UPL1"/>
    <property type="match status" value="1"/>
</dbReference>
<evidence type="ECO:0000313" key="11">
    <source>
        <dbReference type="EMBL" id="KAA3476604.1"/>
    </source>
</evidence>
<dbReference type="SUPFAM" id="SSF46934">
    <property type="entry name" value="UBA-like"/>
    <property type="match status" value="1"/>
</dbReference>
<sequence length="3738" mass="411556">MANIRSTLPSRLRQLLSGETATGGPSIKLDSEPPPQIKAFIDKVIQSPLQDIAIPLSGFRWEYTKGNFHHWRPLFHHFDTYFKTYLSCRNDLLLSDKILEDDSPFPKHAVLQILRVMQIILENCHNKSAFDCLEHFKLLLSSTDPEILIATLETLSALVKINPSKVHGSGKLIGCGSVNSYLLSLAQGWGSKEEGLGLYSCVLSNERTQEEGLSLFPSSTANERDKSQNQIGSSLYFQLHGLNTQGPEERIDDANSTSRVIYMPDLHLRKEDDLLIMKICIEEYNVPPELRFSLLTRIRYAHSFRSPRICRLYSRICLLAFIVLIQSNDANDELTTFFVNEPEYTNELIRIVRSEETIPGTIRTLAMLALGAQLAAYSTSHDRARILSGSSMSFTVGNRMILLNVLQKAVLSLKGSSDPSSLAFIDALLQFYLLHIVSSSASGSNIRGSGMVPTFLPLLEDSDPNHIHLVYLAVKALQKLMDYSSSAVSLLRELGGVELLAQRLQTEVHRVIGMSGGNDNLMVTGECSRYNDDHLYSQKRLIKVLLKALGSATYAPANSTRPQNPHDSSLPGTLSLIYGNADKFGGDIYYSAVTVMSEIIHKDPTCLPALLELGLPDSFLSSVLSGVLPSSKAITCVPNGIGAICLNAKGLEAVKETSALRFLVDIFTSKKYVLVMNEAVVPLANATEELLRHVSSLRSSGVDMIIEIVNKIASFGESSSLSGSSSLEKVNGTTAMETDSEDKGNEEHCRLGGVVDSVTEDISDEQFLQLCILHLMVLLHRTTENAETCRLFVEKCGIEALLKLLLRPSIVQSSEGMSIALQSTMVFKGFTQHHSAPLARAFCSSLREHLKKALMAFGAASGSFLLDPKLMPDDGIFSPLFLVEFLLFLAASKDNRWVSALLAELGNGSKDVLEDIGLVHREILWQIALLEDAKVGTEDDSASSSFAEPESQQLESSASDTDGQRLNSFRQFLDPLLRRRIPGWNIESQFFDLINLYRELGRATGFQQRLGIDGSNMRFGANHSTLSDAPGSANKKEYDKQRSYHTSCCDMVRSLSFHIIHLFQELGKVMVLPSRRRDDTVNASPASKSVASSFASIALGHMNHGGHVNSSGSEASISTKCRYFGKVIDFINSILLDRPDSCNAITLNCLYGRGVVQSVLTTFEATSQLLFAVNRALASPMDTDTGNIKQDEKEDGDHAWIYGPLASYGKFMDHLVTSSFILSPFTKHLLVQTLASGDVPFPRDAETFVKVLQSMVLKVVLPVWTHPQFTDCSSEFITTVISIISHIYSGVEVKNIASSNSARVIGPPPNETAVATIVEMGFSRSRAEEALRQVGSNSVELAMEWLFSHPEEIQEDDELARALAMSLGNSEAETNVDASNDSTKELEEEMVQLPPVEELLSTCTKLLQMKEPLAFPVRDLLVLICSQNDGQYRSSVISFILDQVRDSSSISDSRNNSLLSGLLHVLALILHEDVGAREIASKSGLVKVVTDLLSGWDSGSVDKEKHQVPKWVTTAFLALDRLLQVEQKLNTEIVEQLKGDNVSSQQTSVSIDEDNKSKLQSSFGSPRHIDIHEQKRLIEIACSCIKSQLPSEAMHAVLQLCSTLTRTHSVAVCFLDGGGVSSLLSLPTSSLFPGFDNVAATIIRHVLEDPQTLQQAMEAEIKHSLAALANRHSSGRVTPRIFIINLSSVISRDPVIFMQAVKSVCQVEMVGDRPYIVLVKDRDKDKPKEKEKEKTSDKDRTQQTDGKGNLCNTNSAAPGTGHGKLTDSNSKSVKMHRKYPPSFVNVIELLLDSVNVFVPPLTNEVRTDVPVDAPSSTDMEIDVAAVKGKGKAIATVSDLNGVSGQDASSSIAKIAFILKLLTEILLMYASSVHVLLRRDGEISSCRVPNQRGSAGLSTSGIFHHILHRFIPYSRNSKKERKSDGDWRHKLATRASQFLVASCVRSAEARKRVFTEINCIFNDFVDSSDGFKPPSSNMQSFFDLLNDILVARTSTGSCISAEASATFIDVGLVASLTRMLEVLDLDHSESPKVVTGIVKTLELVTKEHAHSADSSPIKGESSVKPAEHNQSGRVDNIDASQSMEMASQSSHDTVAADRVESFNTVQNYGGPQAVTDDVEHDQDFDGGFAPATEDHYMQETPEDARDLDNGVDNVGIHFEIQPHEQENLDDDEDEEMSGDDGDEVDEDDDEDDEDHNDLEADDVHHLPHPDTDQDDHEIDDEFDDEVLEEDEEDGGDDEGGVILRLEEGMNGMDVFDQIDVFGRDHSFASETLRVMPVEVFGSRRQGRTTSIYSLLGRSGENSAPSRHPLLLGPSSQRSASPRQSGSLSLYSNDVYFFWICSNLHLMLINFVVLCASLILTTVNLFPCSFLPENAHIMIRSDRNSDSASSQLDTIFRSLRNGRHSHPLNLWVDESQQGSGSSAAIIPQGLEELLVSQLRRSVPEKSSDHNTSMVEPQTHGDGIQLQESGAGVRSENPVENNVNNENADVPPSSAANGSSLNVDGNHMVNDSLQGTDASNRHSQSIEMQFEQNDATVRDVEAVSQESSGSGATLGESLRSLDVEIGSADGHDDGGERQGSSDRTLDPQAARARRTNVSCGNSTAVGVRDAPLHSVTEVSENSSREADQDVPATEQQINSVAGSGSIDPAFLDALPEELRAEVLSAQQGQVAQPSNVEQQNSGDIDPEFLAALPPDIRAEVLAQQQAQRNHQSQELEGQPVEMDTVSIIATFPSDLREEVLVLLTSSDAILANLTPALVAEANMLRERFAHRYHNRNLFGMYPRNRRGESSRRGEGIGSSLDRIGGSIVSRRSVSAKVIEAEGTPLVGTEALQAIVRLLRIVQPLYKGALQKLLLNLCAHNETRTALVKILMDMLMLDTRKPINYSNSIEPPFRLYGCQNNVMYSRPQRFDGIPPLVCRRVLETLTYLARNHPYVAKILLQFRLPLATLQEPRNIDQSRGKALMTEEQQEGFISVALLLSLLNQPLYLRSIAHLEQLLNLLDVIIDHAERKPSSSDKLRASPTELASTTEQIPASQISMSDAAINVENRYAPSVVAESSLKTADSSKPSASCASNECDVQSVLTNLPRAELRLLCSLLAREGLSDNAYGLVAEVMKKLVAIAPRHSHLFISELAGAIQHLIKSSMDELHKFGEAVKALLCTTSSDGAAILRVLQALSSLVSSISEKEKEMQLLPETERSSALGQVSDINAALEPLWIELSSCISKIESYSDSAPDLSAPSRTSTSRQSGVTSPLPAGAQNILPYIESFFVVCEKLHPAPPGSGHDLGMAAIYDVEDASTSSGQLKTSGPITKFDEKHVVFVKFSEKHRKLLNAFIRQNPGLLDKSFSLLLKVPRFVDFDNKRAHFRSKIKHQHDHQHSPLRISVRRAYILEDSYNQLRMRSTQDLKGRLTVHFQGEEGIDAGGLTREWYQLLSRVIFDKGALLFTTVGNESTFQPNPNSVYQTEHLSYFKFVGRVVGKALFDGQLLDVHFTRSFYKHILGVKVTYHDIEAIDPDYFKNLKWMLKNDISDVLDLTFSIDADEEKLILYERTQVTDYELIPGGRNIKVTEENKHQYVDLVAEHRLTTAIRPQINAFLEGFNELIPRELITIFNDKELELLISGLPDIDLDDMRANTEYSGYSAASPVIQWFWDVVQGFSKEDKARLLQFVTGTSKVPLEGFSALQGISGSQKFQIHKAYGSPDHLPSAHTCFNQLDLPEYPSKEHLEERLLLAIHEGSEGFGFG</sequence>
<dbReference type="PANTHER" id="PTHR11254">
    <property type="entry name" value="HECT DOMAIN UBIQUITIN-PROTEIN LIGASE"/>
    <property type="match status" value="1"/>
</dbReference>
<dbReference type="SUPFAM" id="SSF48371">
    <property type="entry name" value="ARM repeat"/>
    <property type="match status" value="2"/>
</dbReference>
<dbReference type="FunFam" id="1.10.8.10:FF:000067">
    <property type="entry name" value="E3 ubiquitin-protein ligase UPL1"/>
    <property type="match status" value="1"/>
</dbReference>
<name>A0A5B6W5U5_9ROSI</name>
<evidence type="ECO:0000259" key="9">
    <source>
        <dbReference type="PROSITE" id="PS50030"/>
    </source>
</evidence>
<feature type="domain" description="HECT" evidence="10">
    <location>
        <begin position="3397"/>
        <end position="3738"/>
    </location>
</feature>
<comment type="caution">
    <text evidence="11">The sequence shown here is derived from an EMBL/GenBank/DDBJ whole genome shotgun (WGS) entry which is preliminary data.</text>
</comment>
<dbReference type="GO" id="GO:0000209">
    <property type="term" value="P:protein polyubiquitination"/>
    <property type="evidence" value="ECO:0007669"/>
    <property type="project" value="TreeGrafter"/>
</dbReference>
<dbReference type="PANTHER" id="PTHR11254:SF398">
    <property type="entry name" value="HECT-TYPE E3 UBIQUITIN TRANSFERASE"/>
    <property type="match status" value="1"/>
</dbReference>
<accession>A0A5B6W5U5</accession>
<feature type="compositionally biased region" description="Polar residues" evidence="8">
    <location>
        <begin position="1743"/>
        <end position="1757"/>
    </location>
</feature>
<feature type="compositionally biased region" description="Basic and acidic residues" evidence="8">
    <location>
        <begin position="2196"/>
        <end position="2210"/>
    </location>
</feature>
<feature type="region of interest" description="Disordered" evidence="8">
    <location>
        <begin position="2158"/>
        <end position="2216"/>
    </location>
</feature>
<dbReference type="GO" id="GO:0005737">
    <property type="term" value="C:cytoplasm"/>
    <property type="evidence" value="ECO:0007669"/>
    <property type="project" value="TreeGrafter"/>
</dbReference>
<feature type="compositionally biased region" description="Acidic residues" evidence="8">
    <location>
        <begin position="2166"/>
        <end position="2195"/>
    </location>
</feature>
<dbReference type="SUPFAM" id="SSF56204">
    <property type="entry name" value="Hect, E3 ligase catalytic domain"/>
    <property type="match status" value="1"/>
</dbReference>
<comment type="catalytic activity">
    <reaction evidence="1">
        <text>S-ubiquitinyl-[E2 ubiquitin-conjugating enzyme]-L-cysteine + [acceptor protein]-L-lysine = [E2 ubiquitin-conjugating enzyme]-L-cysteine + N(6)-ubiquitinyl-[acceptor protein]-L-lysine.</text>
        <dbReference type="EC" id="2.3.2.26"/>
    </reaction>
</comment>
<dbReference type="FunFam" id="3.90.1750.10:FF:000026">
    <property type="entry name" value="E3 ubiquitin-protein ligase HACE1"/>
    <property type="match status" value="1"/>
</dbReference>
<keyword evidence="5 7" id="KW-0833">Ubl conjugation pathway</keyword>
<evidence type="ECO:0000256" key="3">
    <source>
        <dbReference type="ARBA" id="ARBA00012485"/>
    </source>
</evidence>
<dbReference type="CDD" id="cd00078">
    <property type="entry name" value="HECTc"/>
    <property type="match status" value="1"/>
</dbReference>
<feature type="region of interest" description="Disordered" evidence="8">
    <location>
        <begin position="1721"/>
        <end position="1773"/>
    </location>
</feature>
<evidence type="ECO:0000259" key="10">
    <source>
        <dbReference type="PROSITE" id="PS50237"/>
    </source>
</evidence>
<evidence type="ECO:0000256" key="6">
    <source>
        <dbReference type="ARBA" id="ARBA00034494"/>
    </source>
</evidence>
<evidence type="ECO:0000256" key="8">
    <source>
        <dbReference type="SAM" id="MobiDB-lite"/>
    </source>
</evidence>
<dbReference type="Gene3D" id="6.10.250.1630">
    <property type="match status" value="1"/>
</dbReference>
<dbReference type="InterPro" id="IPR015940">
    <property type="entry name" value="UBA"/>
</dbReference>
<comment type="similarity">
    <text evidence="6">Belongs to the UPL family. TOM1/PTR1 subfamily.</text>
</comment>
<dbReference type="InterPro" id="IPR003903">
    <property type="entry name" value="UIM_dom"/>
</dbReference>
<feature type="region of interest" description="Disordered" evidence="8">
    <location>
        <begin position="3008"/>
        <end position="3028"/>
    </location>
</feature>
<dbReference type="GO" id="GO:0061630">
    <property type="term" value="F:ubiquitin protein ligase activity"/>
    <property type="evidence" value="ECO:0007669"/>
    <property type="project" value="UniProtKB-EC"/>
</dbReference>
<dbReference type="InterPro" id="IPR050409">
    <property type="entry name" value="E3_ubiq-protein_ligase"/>
</dbReference>
<feature type="region of interest" description="Disordered" evidence="8">
    <location>
        <begin position="2105"/>
        <end position="2127"/>
    </location>
</feature>
<protein>
    <recommendedName>
        <fullName evidence="3">HECT-type E3 ubiquitin transferase</fullName>
        <ecNumber evidence="3">2.3.2.26</ecNumber>
    </recommendedName>
</protein>
<keyword evidence="4" id="KW-0808">Transferase</keyword>
<dbReference type="PROSITE" id="PS50030">
    <property type="entry name" value="UBA"/>
    <property type="match status" value="1"/>
</dbReference>
<dbReference type="InterPro" id="IPR025527">
    <property type="entry name" value="HUWE1/Rev1_UBM"/>
</dbReference>
<feature type="region of interest" description="Disordered" evidence="8">
    <location>
        <begin position="719"/>
        <end position="747"/>
    </location>
</feature>
<feature type="compositionally biased region" description="Low complexity" evidence="8">
    <location>
        <begin position="719"/>
        <end position="728"/>
    </location>
</feature>
<feature type="compositionally biased region" description="Basic and acidic residues" evidence="8">
    <location>
        <begin position="1721"/>
        <end position="1742"/>
    </location>
</feature>
<dbReference type="GO" id="GO:0006511">
    <property type="term" value="P:ubiquitin-dependent protein catabolic process"/>
    <property type="evidence" value="ECO:0007669"/>
    <property type="project" value="TreeGrafter"/>
</dbReference>
<keyword evidence="12" id="KW-1185">Reference proteome</keyword>
<evidence type="ECO:0000313" key="12">
    <source>
        <dbReference type="Proteomes" id="UP000325315"/>
    </source>
</evidence>
<dbReference type="OrthoDB" id="8068875at2759"/>
<reference evidence="11" key="1">
    <citation type="submission" date="2019-08" db="EMBL/GenBank/DDBJ databases">
        <authorList>
            <person name="Liu F."/>
        </authorList>
    </citation>
    <scope>NUCLEOTIDE SEQUENCE [LARGE SCALE GENOMIC DNA]</scope>
    <source>
        <strain evidence="11">PA1801</strain>
        <tissue evidence="11">Leaf</tissue>
    </source>
</reference>
<dbReference type="EC" id="2.3.2.26" evidence="3"/>
<dbReference type="Pfam" id="PF00632">
    <property type="entry name" value="HECT"/>
    <property type="match status" value="1"/>
</dbReference>
<dbReference type="Gene3D" id="3.30.2160.10">
    <property type="entry name" value="Hect, E3 ligase catalytic domain"/>
    <property type="match status" value="1"/>
</dbReference>
<feature type="region of interest" description="Disordered" evidence="8">
    <location>
        <begin position="940"/>
        <end position="962"/>
    </location>
</feature>
<evidence type="ECO:0000256" key="2">
    <source>
        <dbReference type="ARBA" id="ARBA00004906"/>
    </source>
</evidence>
<dbReference type="InterPro" id="IPR010314">
    <property type="entry name" value="E3_Ub_ligase_DUF913"/>
</dbReference>
<feature type="active site" description="Glycyl thioester intermediate" evidence="7">
    <location>
        <position position="3705"/>
    </location>
</feature>
<feature type="region of interest" description="Disordered" evidence="8">
    <location>
        <begin position="2294"/>
        <end position="2322"/>
    </location>
</feature>
<feature type="region of interest" description="Disordered" evidence="8">
    <location>
        <begin position="2562"/>
        <end position="2632"/>
    </location>
</feature>
<dbReference type="InterPro" id="IPR000569">
    <property type="entry name" value="HECT_dom"/>
</dbReference>
<feature type="region of interest" description="Disordered" evidence="8">
    <location>
        <begin position="2047"/>
        <end position="2072"/>
    </location>
</feature>
<evidence type="ECO:0000256" key="4">
    <source>
        <dbReference type="ARBA" id="ARBA00022679"/>
    </source>
</evidence>
<dbReference type="InterPro" id="IPR009060">
    <property type="entry name" value="UBA-like_sf"/>
</dbReference>
<dbReference type="CDD" id="cd14327">
    <property type="entry name" value="UBA_atUPL1_2_like"/>
    <property type="match status" value="1"/>
</dbReference>
<dbReference type="Gene3D" id="1.25.10.10">
    <property type="entry name" value="Leucine-rich Repeat Variant"/>
    <property type="match status" value="1"/>
</dbReference>
<gene>
    <name evidence="11" type="primary">pub1</name>
    <name evidence="11" type="ORF">EPI10_010576</name>
</gene>
<dbReference type="Proteomes" id="UP000325315">
    <property type="component" value="Unassembled WGS sequence"/>
</dbReference>
<proteinExistence type="inferred from homology"/>
<dbReference type="InterPro" id="IPR010309">
    <property type="entry name" value="E3_Ub_ligase_DUF908"/>
</dbReference>
<dbReference type="PROSITE" id="PS50330">
    <property type="entry name" value="UIM"/>
    <property type="match status" value="1"/>
</dbReference>
<dbReference type="UniPathway" id="UPA00143"/>
<comment type="pathway">
    <text evidence="2">Protein modification; protein ubiquitination.</text>
</comment>
<dbReference type="InterPro" id="IPR011989">
    <property type="entry name" value="ARM-like"/>
</dbReference>
<evidence type="ECO:0000256" key="5">
    <source>
        <dbReference type="ARBA" id="ARBA00022786"/>
    </source>
</evidence>
<dbReference type="Gene3D" id="3.90.1750.10">
    <property type="entry name" value="Hect, E3 ligase catalytic domains"/>
    <property type="match status" value="1"/>
</dbReference>
<dbReference type="PROSITE" id="PS50237">
    <property type="entry name" value="HECT"/>
    <property type="match status" value="1"/>
</dbReference>
<feature type="compositionally biased region" description="Low complexity" evidence="8">
    <location>
        <begin position="2311"/>
        <end position="2322"/>
    </location>
</feature>
<evidence type="ECO:0000256" key="1">
    <source>
        <dbReference type="ARBA" id="ARBA00000885"/>
    </source>
</evidence>
<evidence type="ECO:0000256" key="7">
    <source>
        <dbReference type="PROSITE-ProRule" id="PRU00104"/>
    </source>
</evidence>
<feature type="compositionally biased region" description="Polar residues" evidence="8">
    <location>
        <begin position="2491"/>
        <end position="2519"/>
    </location>
</feature>
<dbReference type="Pfam" id="PF06025">
    <property type="entry name" value="DUF913"/>
    <property type="match status" value="1"/>
</dbReference>
<dbReference type="FunFam" id="3.30.2160.10:FF:000001">
    <property type="entry name" value="E3 ubiquitin-protein ligase NEDD4-like"/>
    <property type="match status" value="1"/>
</dbReference>
<feature type="compositionally biased region" description="Low complexity" evidence="8">
    <location>
        <begin position="2473"/>
        <end position="2489"/>
    </location>
</feature>
<feature type="compositionally biased region" description="Polar residues" evidence="8">
    <location>
        <begin position="942"/>
        <end position="962"/>
    </location>
</feature>
<dbReference type="FunFam" id="3.90.1750.10:FF:000003">
    <property type="entry name" value="E3 ubiquitin-protein ligase UPL1"/>
    <property type="match status" value="1"/>
</dbReference>
<feature type="compositionally biased region" description="Polar residues" evidence="8">
    <location>
        <begin position="2592"/>
        <end position="2601"/>
    </location>
</feature>
<dbReference type="Gene3D" id="1.10.8.10">
    <property type="entry name" value="DNA helicase RuvA subunit, C-terminal domain"/>
    <property type="match status" value="1"/>
</dbReference>
<dbReference type="Pfam" id="PF22562">
    <property type="entry name" value="UBA_7"/>
    <property type="match status" value="1"/>
</dbReference>
<feature type="region of interest" description="Disordered" evidence="8">
    <location>
        <begin position="1545"/>
        <end position="1564"/>
    </location>
</feature>
<dbReference type="Pfam" id="PF06012">
    <property type="entry name" value="DUF908"/>
    <property type="match status" value="1"/>
</dbReference>
<feature type="region of interest" description="Disordered" evidence="8">
    <location>
        <begin position="3228"/>
        <end position="3250"/>
    </location>
</feature>
<dbReference type="Pfam" id="PF14377">
    <property type="entry name" value="UBM"/>
    <property type="match status" value="3"/>
</dbReference>
<dbReference type="SMART" id="SM00165">
    <property type="entry name" value="UBA"/>
    <property type="match status" value="1"/>
</dbReference>
<feature type="compositionally biased region" description="Polar residues" evidence="8">
    <location>
        <begin position="3235"/>
        <end position="3247"/>
    </location>
</feature>
<feature type="region of interest" description="Disordered" evidence="8">
    <location>
        <begin position="2437"/>
        <end position="2519"/>
    </location>
</feature>
<dbReference type="InterPro" id="IPR016024">
    <property type="entry name" value="ARM-type_fold"/>
</dbReference>
<dbReference type="SMART" id="SM00119">
    <property type="entry name" value="HECTc"/>
    <property type="match status" value="1"/>
</dbReference>
<dbReference type="EMBL" id="SMMG02000004">
    <property type="protein sequence ID" value="KAA3476604.1"/>
    <property type="molecule type" value="Genomic_DNA"/>
</dbReference>
<feature type="compositionally biased region" description="Basic and acidic residues" evidence="8">
    <location>
        <begin position="2566"/>
        <end position="2582"/>
    </location>
</feature>
<feature type="domain" description="UBA" evidence="9">
    <location>
        <begin position="1308"/>
        <end position="1349"/>
    </location>
</feature>